<feature type="transmembrane region" description="Helical" evidence="2">
    <location>
        <begin position="39"/>
        <end position="58"/>
    </location>
</feature>
<proteinExistence type="predicted"/>
<dbReference type="EMBL" id="SOFY01000035">
    <property type="protein sequence ID" value="TFC48462.1"/>
    <property type="molecule type" value="Genomic_DNA"/>
</dbReference>
<keyword evidence="2" id="KW-0472">Membrane</keyword>
<name>A0AAQ2C6N2_9MICO</name>
<dbReference type="Proteomes" id="UP000297403">
    <property type="component" value="Unassembled WGS sequence"/>
</dbReference>
<protein>
    <submittedName>
        <fullName evidence="3">Uncharacterized protein</fullName>
    </submittedName>
</protein>
<keyword evidence="2" id="KW-0812">Transmembrane</keyword>
<sequence>MTSSSFQIVAYLYWLLLILVTTGSLFFAVLAFRQHKQQFAAIAAGGLAAALLIASVPAPGGASVFGTILGMLALGLAVVGGGPAALLALRLATHNSVTPGQHGGILVENAGSAASDSGVPAQAGTDEPGTGEARTDQAKPQHAVHEVLRGGLMIGILERLAVAGAILAGFPEALAIVVAIKGVGRFTELAAAEARERFIIGTLASLIWACACAALVQIAVA</sequence>
<reference evidence="3 4" key="1">
    <citation type="submission" date="2019-03" db="EMBL/GenBank/DDBJ databases">
        <title>Genomics of glacier-inhabiting Cryobacterium strains.</title>
        <authorList>
            <person name="Liu Q."/>
            <person name="Xin Y.-H."/>
        </authorList>
    </citation>
    <scope>NUCLEOTIDE SEQUENCE [LARGE SCALE GENOMIC DNA]</scope>
    <source>
        <strain evidence="4">TMT1-22</strain>
    </source>
</reference>
<keyword evidence="2" id="KW-1133">Transmembrane helix</keyword>
<feature type="transmembrane region" description="Helical" evidence="2">
    <location>
        <begin position="200"/>
        <end position="220"/>
    </location>
</feature>
<comment type="caution">
    <text evidence="3">The sequence shown here is derived from an EMBL/GenBank/DDBJ whole genome shotgun (WGS) entry which is preliminary data.</text>
</comment>
<keyword evidence="4" id="KW-1185">Reference proteome</keyword>
<dbReference type="AlphaFoldDB" id="A0AAQ2C6N2"/>
<accession>A0AAQ2C6N2</accession>
<feature type="transmembrane region" description="Helical" evidence="2">
    <location>
        <begin position="12"/>
        <end position="32"/>
    </location>
</feature>
<evidence type="ECO:0000313" key="4">
    <source>
        <dbReference type="Proteomes" id="UP000297403"/>
    </source>
</evidence>
<evidence type="ECO:0000313" key="3">
    <source>
        <dbReference type="EMBL" id="TFC48462.1"/>
    </source>
</evidence>
<organism evidence="3 4">
    <name type="scientific">Cryobacterium shii</name>
    <dbReference type="NCBI Taxonomy" id="1259235"/>
    <lineage>
        <taxon>Bacteria</taxon>
        <taxon>Bacillati</taxon>
        <taxon>Actinomycetota</taxon>
        <taxon>Actinomycetes</taxon>
        <taxon>Micrococcales</taxon>
        <taxon>Microbacteriaceae</taxon>
        <taxon>Cryobacterium</taxon>
    </lineage>
</organism>
<feature type="region of interest" description="Disordered" evidence="1">
    <location>
        <begin position="112"/>
        <end position="138"/>
    </location>
</feature>
<evidence type="ECO:0000256" key="2">
    <source>
        <dbReference type="SAM" id="Phobius"/>
    </source>
</evidence>
<gene>
    <name evidence="3" type="ORF">E3O49_07525</name>
</gene>
<feature type="transmembrane region" description="Helical" evidence="2">
    <location>
        <begin position="64"/>
        <end position="89"/>
    </location>
</feature>
<dbReference type="RefSeq" id="WP_134364969.1">
    <property type="nucleotide sequence ID" value="NZ_SOFY01000035.1"/>
</dbReference>
<evidence type="ECO:0000256" key="1">
    <source>
        <dbReference type="SAM" id="MobiDB-lite"/>
    </source>
</evidence>
<feature type="transmembrane region" description="Helical" evidence="2">
    <location>
        <begin position="160"/>
        <end position="180"/>
    </location>
</feature>